<dbReference type="InterPro" id="IPR021454">
    <property type="entry name" value="DUF3105"/>
</dbReference>
<protein>
    <recommendedName>
        <fullName evidence="5">DUF3105 domain-containing protein</fullName>
    </recommendedName>
</protein>
<gene>
    <name evidence="3" type="ORF">UW53_C0024G0003</name>
</gene>
<reference evidence="3 4" key="1">
    <citation type="journal article" date="2015" name="Nature">
        <title>rRNA introns, odd ribosomes, and small enigmatic genomes across a large radiation of phyla.</title>
        <authorList>
            <person name="Brown C.T."/>
            <person name="Hug L.A."/>
            <person name="Thomas B.C."/>
            <person name="Sharon I."/>
            <person name="Castelle C.J."/>
            <person name="Singh A."/>
            <person name="Wilkins M.J."/>
            <person name="Williams K.H."/>
            <person name="Banfield J.F."/>
        </authorList>
    </citation>
    <scope>NUCLEOTIDE SEQUENCE [LARGE SCALE GENOMIC DNA]</scope>
</reference>
<dbReference type="PANTHER" id="PTHR34179">
    <property type="entry name" value="TUMOR PROTEIN P53-INDUCIBLE PROTEIN 13"/>
    <property type="match status" value="1"/>
</dbReference>
<dbReference type="EMBL" id="LCIR01000024">
    <property type="protein sequence ID" value="KKT59035.1"/>
    <property type="molecule type" value="Genomic_DNA"/>
</dbReference>
<keyword evidence="2" id="KW-0812">Transmembrane</keyword>
<keyword evidence="2" id="KW-0472">Membrane</keyword>
<dbReference type="AlphaFoldDB" id="A0A0G1IIM3"/>
<sequence>MELTKKERRALRREEKKREITGGARQKQIKSWAIWSAAILIIGGAGYFGYRALSGTVKIPEMGEIYPIEGRDHVPDGTKVEYHTNPPSSGSHYAKEAEWGVYDKALSDGQLVHNLEHGGVWISYKPSIPTIATEKLISLAKSYRNKVILTPREANDKDIAVVSWGRIYKFDLAVDGSFDENAIKNYIKKYKNTGPEIVPD</sequence>
<feature type="region of interest" description="Disordered" evidence="1">
    <location>
        <begin position="1"/>
        <end position="22"/>
    </location>
</feature>
<evidence type="ECO:0000313" key="3">
    <source>
        <dbReference type="EMBL" id="KKT59035.1"/>
    </source>
</evidence>
<evidence type="ECO:0000256" key="1">
    <source>
        <dbReference type="SAM" id="MobiDB-lite"/>
    </source>
</evidence>
<dbReference type="PANTHER" id="PTHR34179:SF1">
    <property type="entry name" value="TUMOR PROTEIN P53-INDUCIBLE PROTEIN 13"/>
    <property type="match status" value="1"/>
</dbReference>
<organism evidence="3 4">
    <name type="scientific">Candidatus Giovannonibacteria bacterium GW2011_GWA1_44_25</name>
    <dbReference type="NCBI Taxonomy" id="1618645"/>
    <lineage>
        <taxon>Bacteria</taxon>
        <taxon>Candidatus Giovannoniibacteriota</taxon>
    </lineage>
</organism>
<feature type="compositionally biased region" description="Basic residues" evidence="1">
    <location>
        <begin position="1"/>
        <end position="11"/>
    </location>
</feature>
<dbReference type="Proteomes" id="UP000034087">
    <property type="component" value="Unassembled WGS sequence"/>
</dbReference>
<feature type="transmembrane region" description="Helical" evidence="2">
    <location>
        <begin position="32"/>
        <end position="50"/>
    </location>
</feature>
<evidence type="ECO:0008006" key="5">
    <source>
        <dbReference type="Google" id="ProtNLM"/>
    </source>
</evidence>
<comment type="caution">
    <text evidence="3">The sequence shown here is derived from an EMBL/GenBank/DDBJ whole genome shotgun (WGS) entry which is preliminary data.</text>
</comment>
<dbReference type="GO" id="GO:0005737">
    <property type="term" value="C:cytoplasm"/>
    <property type="evidence" value="ECO:0007669"/>
    <property type="project" value="TreeGrafter"/>
</dbReference>
<proteinExistence type="predicted"/>
<accession>A0A0G1IIM3</accession>
<keyword evidence="2" id="KW-1133">Transmembrane helix</keyword>
<evidence type="ECO:0000256" key="2">
    <source>
        <dbReference type="SAM" id="Phobius"/>
    </source>
</evidence>
<name>A0A0G1IIM3_9BACT</name>
<evidence type="ECO:0000313" key="4">
    <source>
        <dbReference type="Proteomes" id="UP000034087"/>
    </source>
</evidence>
<dbReference type="Pfam" id="PF11303">
    <property type="entry name" value="DUF3105"/>
    <property type="match status" value="1"/>
</dbReference>